<evidence type="ECO:0000313" key="4">
    <source>
        <dbReference type="Proteomes" id="UP000005953"/>
    </source>
</evidence>
<accession>A4BIX1</accession>
<reference evidence="3 4" key="1">
    <citation type="submission" date="2006-02" db="EMBL/GenBank/DDBJ databases">
        <authorList>
            <person name="Pinhassi J."/>
            <person name="Pedros-Alio C."/>
            <person name="Ferriera S."/>
            <person name="Johnson J."/>
            <person name="Kravitz S."/>
            <person name="Halpern A."/>
            <person name="Remington K."/>
            <person name="Beeson K."/>
            <person name="Tran B."/>
            <person name="Rogers Y.-H."/>
            <person name="Friedman R."/>
            <person name="Venter J.C."/>
        </authorList>
    </citation>
    <scope>NUCLEOTIDE SEQUENCE [LARGE SCALE GENOMIC DNA]</scope>
    <source>
        <strain evidence="3 4">MED297</strain>
    </source>
</reference>
<dbReference type="Pfam" id="PF05686">
    <property type="entry name" value="Glyco_transf_90"/>
    <property type="match status" value="1"/>
</dbReference>
<evidence type="ECO:0000313" key="3">
    <source>
        <dbReference type="EMBL" id="EAR07904.1"/>
    </source>
</evidence>
<sequence>MPLHTRYYLNKATERPRFFLGKLLQREVAKGIPYGLTSRKLAHAEARLTTQEQDRLDYYLQPPSTTQPVTFDQCVSTFKRDRNALQYFDVAPLLHRFAGHYRFNILYGDITAVPTQPAFVKSRPIHGDNANAVLLKISTLRHFSFVEDLLSWEQKQDSAIWRGHAHNDNRKRLITSNLHNPKINAAQTNRNYDGLPPKAPFMPIPQQLKHKFLLSIEGVDVASNLKWAMGSQSLVISPTLHYETWFMEGMLQPGVHYVEVKNDFSDLEAKIDYYLSHPAEAKAIVRNANNYTQPFRNHAREWILNMLVIKRYFETYN</sequence>
<evidence type="ECO:0000256" key="1">
    <source>
        <dbReference type="ARBA" id="ARBA00022679"/>
    </source>
</evidence>
<dbReference type="OrthoDB" id="767964at2"/>
<gene>
    <name evidence="3" type="ORF">MED297_15280</name>
</gene>
<dbReference type="GO" id="GO:0016740">
    <property type="term" value="F:transferase activity"/>
    <property type="evidence" value="ECO:0007669"/>
    <property type="project" value="UniProtKB-KW"/>
</dbReference>
<dbReference type="InterPro" id="IPR051091">
    <property type="entry name" value="O-Glucosyltr/Glycosyltrsf_90"/>
</dbReference>
<comment type="caution">
    <text evidence="3">The sequence shown here is derived from an EMBL/GenBank/DDBJ whole genome shotgun (WGS) entry which is preliminary data.</text>
</comment>
<dbReference type="EMBL" id="AAOE01000029">
    <property type="protein sequence ID" value="EAR07904.1"/>
    <property type="molecule type" value="Genomic_DNA"/>
</dbReference>
<dbReference type="AlphaFoldDB" id="A4BIX1"/>
<dbReference type="PANTHER" id="PTHR12203:SF35">
    <property type="entry name" value="PROTEIN O-GLUCOSYLTRANSFERASE 1"/>
    <property type="match status" value="1"/>
</dbReference>
<dbReference type="Proteomes" id="UP000005953">
    <property type="component" value="Unassembled WGS sequence"/>
</dbReference>
<evidence type="ECO:0000259" key="2">
    <source>
        <dbReference type="SMART" id="SM00672"/>
    </source>
</evidence>
<name>A4BIX1_9GAMM</name>
<dbReference type="RefSeq" id="WP_008043157.1">
    <property type="nucleotide sequence ID" value="NZ_CH724150.1"/>
</dbReference>
<dbReference type="STRING" id="314283.MED297_15280"/>
<keyword evidence="4" id="KW-1185">Reference proteome</keyword>
<dbReference type="PANTHER" id="PTHR12203">
    <property type="entry name" value="KDEL LYS-ASP-GLU-LEU CONTAINING - RELATED"/>
    <property type="match status" value="1"/>
</dbReference>
<organism evidence="3 4">
    <name type="scientific">Reinekea blandensis MED297</name>
    <dbReference type="NCBI Taxonomy" id="314283"/>
    <lineage>
        <taxon>Bacteria</taxon>
        <taxon>Pseudomonadati</taxon>
        <taxon>Pseudomonadota</taxon>
        <taxon>Gammaproteobacteria</taxon>
        <taxon>Oceanospirillales</taxon>
        <taxon>Saccharospirillaceae</taxon>
        <taxon>Reinekea</taxon>
    </lineage>
</organism>
<dbReference type="InterPro" id="IPR006598">
    <property type="entry name" value="CAP10"/>
</dbReference>
<dbReference type="SMART" id="SM00672">
    <property type="entry name" value="CAP10"/>
    <property type="match status" value="1"/>
</dbReference>
<keyword evidence="1" id="KW-0808">Transferase</keyword>
<dbReference type="HOGENOM" id="CLU_074321_0_0_6"/>
<proteinExistence type="predicted"/>
<protein>
    <submittedName>
        <fullName evidence="3">Putative lipopolysaccharide A protein</fullName>
    </submittedName>
</protein>
<feature type="domain" description="Glycosyl transferase CAP10" evidence="2">
    <location>
        <begin position="109"/>
        <end position="313"/>
    </location>
</feature>